<dbReference type="WBParaSite" id="nRc.2.0.1.t43404-RA">
    <property type="protein sequence ID" value="nRc.2.0.1.t43404-RA"/>
    <property type="gene ID" value="nRc.2.0.1.g43404"/>
</dbReference>
<dbReference type="Proteomes" id="UP000887565">
    <property type="component" value="Unplaced"/>
</dbReference>
<name>A0A915KY44_ROMCU</name>
<evidence type="ECO:0000313" key="1">
    <source>
        <dbReference type="Proteomes" id="UP000887565"/>
    </source>
</evidence>
<sequence>MLGIGQVIHDVELLLPRQLASNFGGRVFPQWRNWWDRDGDFCSYMFEEFVQKCPKAGPASLDSSGWKVV</sequence>
<proteinExistence type="predicted"/>
<evidence type="ECO:0000313" key="2">
    <source>
        <dbReference type="WBParaSite" id="nRc.2.0.1.t43404-RA"/>
    </source>
</evidence>
<accession>A0A915KY44</accession>
<keyword evidence="1" id="KW-1185">Reference proteome</keyword>
<dbReference type="AlphaFoldDB" id="A0A915KY44"/>
<protein>
    <submittedName>
        <fullName evidence="2">Uncharacterized protein</fullName>
    </submittedName>
</protein>
<organism evidence="1 2">
    <name type="scientific">Romanomermis culicivorax</name>
    <name type="common">Nematode worm</name>
    <dbReference type="NCBI Taxonomy" id="13658"/>
    <lineage>
        <taxon>Eukaryota</taxon>
        <taxon>Metazoa</taxon>
        <taxon>Ecdysozoa</taxon>
        <taxon>Nematoda</taxon>
        <taxon>Enoplea</taxon>
        <taxon>Dorylaimia</taxon>
        <taxon>Mermithida</taxon>
        <taxon>Mermithoidea</taxon>
        <taxon>Mermithidae</taxon>
        <taxon>Romanomermis</taxon>
    </lineage>
</organism>
<reference evidence="2" key="1">
    <citation type="submission" date="2022-11" db="UniProtKB">
        <authorList>
            <consortium name="WormBaseParasite"/>
        </authorList>
    </citation>
    <scope>IDENTIFICATION</scope>
</reference>